<feature type="compositionally biased region" description="Low complexity" evidence="1">
    <location>
        <begin position="1"/>
        <end position="17"/>
    </location>
</feature>
<comment type="caution">
    <text evidence="2">The sequence shown here is derived from an EMBL/GenBank/DDBJ whole genome shotgun (WGS) entry which is preliminary data.</text>
</comment>
<dbReference type="EMBL" id="BMFH01000001">
    <property type="protein sequence ID" value="GGD38463.1"/>
    <property type="molecule type" value="Genomic_DNA"/>
</dbReference>
<evidence type="ECO:0000313" key="2">
    <source>
        <dbReference type="EMBL" id="GGD38463.1"/>
    </source>
</evidence>
<gene>
    <name evidence="2" type="ORF">GCM10011361_02000</name>
</gene>
<keyword evidence="3" id="KW-1185">Reference proteome</keyword>
<proteinExistence type="predicted"/>
<organism evidence="2 3">
    <name type="scientific">Muriicola marianensis</name>
    <dbReference type="NCBI Taxonomy" id="1324801"/>
    <lineage>
        <taxon>Bacteria</taxon>
        <taxon>Pseudomonadati</taxon>
        <taxon>Bacteroidota</taxon>
        <taxon>Flavobacteriia</taxon>
        <taxon>Flavobacteriales</taxon>
        <taxon>Flavobacteriaceae</taxon>
        <taxon>Muriicola</taxon>
    </lineage>
</organism>
<sequence>MHQVHAAQGVVKAGVVGPRKHKVGHAHLGDPSQALEIRMGNEIKKPVGGNSNKSVNWIVK</sequence>
<accession>A0ABQ1QRW2</accession>
<evidence type="ECO:0000256" key="1">
    <source>
        <dbReference type="SAM" id="MobiDB-lite"/>
    </source>
</evidence>
<reference evidence="3" key="1">
    <citation type="journal article" date="2019" name="Int. J. Syst. Evol. Microbiol.">
        <title>The Global Catalogue of Microorganisms (GCM) 10K type strain sequencing project: providing services to taxonomists for standard genome sequencing and annotation.</title>
        <authorList>
            <consortium name="The Broad Institute Genomics Platform"/>
            <consortium name="The Broad Institute Genome Sequencing Center for Infectious Disease"/>
            <person name="Wu L."/>
            <person name="Ma J."/>
        </authorList>
    </citation>
    <scope>NUCLEOTIDE SEQUENCE [LARGE SCALE GENOMIC DNA]</scope>
    <source>
        <strain evidence="3">CGMCC 1.12606</strain>
    </source>
</reference>
<name>A0ABQ1QRW2_9FLAO</name>
<feature type="region of interest" description="Disordered" evidence="1">
    <location>
        <begin position="1"/>
        <end position="33"/>
    </location>
</feature>
<dbReference type="Proteomes" id="UP000625780">
    <property type="component" value="Unassembled WGS sequence"/>
</dbReference>
<evidence type="ECO:0000313" key="3">
    <source>
        <dbReference type="Proteomes" id="UP000625780"/>
    </source>
</evidence>
<protein>
    <submittedName>
        <fullName evidence="2">Uncharacterized protein</fullName>
    </submittedName>
</protein>